<feature type="transmembrane region" description="Helical" evidence="1">
    <location>
        <begin position="172"/>
        <end position="194"/>
    </location>
</feature>
<feature type="transmembrane region" description="Helical" evidence="1">
    <location>
        <begin position="138"/>
        <end position="160"/>
    </location>
</feature>
<name>A0A0A2MDS1_9FLAO</name>
<dbReference type="EMBL" id="JRLW01000008">
    <property type="protein sequence ID" value="KGO89593.1"/>
    <property type="molecule type" value="Genomic_DNA"/>
</dbReference>
<dbReference type="AlphaFoldDB" id="A0A0A2MDS1"/>
<evidence type="ECO:0000313" key="2">
    <source>
        <dbReference type="EMBL" id="KGO89593.1"/>
    </source>
</evidence>
<gene>
    <name evidence="2" type="ORF">Q764_07430</name>
</gene>
<keyword evidence="3" id="KW-1185">Reference proteome</keyword>
<feature type="transmembrane region" description="Helical" evidence="1">
    <location>
        <begin position="340"/>
        <end position="358"/>
    </location>
</feature>
<dbReference type="STRING" id="1121899.GCA_000430025_00606"/>
<feature type="transmembrane region" description="Helical" evidence="1">
    <location>
        <begin position="47"/>
        <end position="65"/>
    </location>
</feature>
<dbReference type="OrthoDB" id="2827525at2"/>
<feature type="transmembrane region" description="Helical" evidence="1">
    <location>
        <begin position="77"/>
        <end position="93"/>
    </location>
</feature>
<evidence type="ECO:0000313" key="3">
    <source>
        <dbReference type="Proteomes" id="UP000030121"/>
    </source>
</evidence>
<dbReference type="eggNOG" id="COG2010">
    <property type="taxonomic scope" value="Bacteria"/>
</dbReference>
<accession>A0A0A2MDS1</accession>
<sequence length="403" mass="45986">MLKKWILVCFGNFLIAALMGLLLRLQFVAPVGTINYQFLLHGHSHTAMLGWVYLALFSLIYHFFIPKNGETAQKFNRLFWITEVAVIGMMVTFPLQGYAVFSIIFATLHIFSSYYFVRLVWKNQQIDSLAERCLLKTALFFMILSTCGIWCLGPAVGLLGKTSAFYQIAIQFFLHFQFNGWFIIAVLALLFHQVQLKVNDKTFLSFYRWLIVGTVLTFALPVSWYLSSPVLTWANGIGVVVQLIAFAKLVLMLRPHIGVFYARLSTIEKTVYSFALLSLGLKVVVQLVVLFPDMALLSHQIRNFVIGFIHMIMLGIITGFLLGFLLNVNVINRKNRFSGYGIKIFLMGFVLTEFLLFAQGGNLFFNWNLIPMYHQNLFLSSIWLVVGIIMIIFSTANLKNSLK</sequence>
<feature type="transmembrane region" description="Helical" evidence="1">
    <location>
        <begin position="232"/>
        <end position="251"/>
    </location>
</feature>
<feature type="transmembrane region" description="Helical" evidence="1">
    <location>
        <begin position="99"/>
        <end position="117"/>
    </location>
</feature>
<proteinExistence type="predicted"/>
<feature type="transmembrane region" description="Helical" evidence="1">
    <location>
        <begin position="206"/>
        <end position="226"/>
    </location>
</feature>
<evidence type="ECO:0000256" key="1">
    <source>
        <dbReference type="SAM" id="Phobius"/>
    </source>
</evidence>
<keyword evidence="1" id="KW-1133">Transmembrane helix</keyword>
<keyword evidence="1" id="KW-0812">Transmembrane</keyword>
<dbReference type="Proteomes" id="UP000030121">
    <property type="component" value="Unassembled WGS sequence"/>
</dbReference>
<protein>
    <submittedName>
        <fullName evidence="2">Membrane protein</fullName>
    </submittedName>
</protein>
<feature type="transmembrane region" description="Helical" evidence="1">
    <location>
        <begin position="271"/>
        <end position="292"/>
    </location>
</feature>
<comment type="caution">
    <text evidence="2">The sequence shown here is derived from an EMBL/GenBank/DDBJ whole genome shotgun (WGS) entry which is preliminary data.</text>
</comment>
<keyword evidence="1" id="KW-0472">Membrane</keyword>
<feature type="transmembrane region" description="Helical" evidence="1">
    <location>
        <begin position="5"/>
        <end position="27"/>
    </location>
</feature>
<feature type="transmembrane region" description="Helical" evidence="1">
    <location>
        <begin position="378"/>
        <end position="398"/>
    </location>
</feature>
<reference evidence="2 3" key="1">
    <citation type="submission" date="2013-09" db="EMBL/GenBank/DDBJ databases">
        <authorList>
            <person name="Zeng Z."/>
            <person name="Chen C."/>
        </authorList>
    </citation>
    <scope>NUCLEOTIDE SEQUENCE [LARGE SCALE GENOMIC DNA]</scope>
    <source>
        <strain evidence="2 3">GH29-5</strain>
    </source>
</reference>
<organism evidence="2 3">
    <name type="scientific">Flavobacterium suncheonense GH29-5 = DSM 17707</name>
    <dbReference type="NCBI Taxonomy" id="1121899"/>
    <lineage>
        <taxon>Bacteria</taxon>
        <taxon>Pseudomonadati</taxon>
        <taxon>Bacteroidota</taxon>
        <taxon>Flavobacteriia</taxon>
        <taxon>Flavobacteriales</taxon>
        <taxon>Flavobacteriaceae</taxon>
        <taxon>Flavobacterium</taxon>
    </lineage>
</organism>
<feature type="transmembrane region" description="Helical" evidence="1">
    <location>
        <begin position="304"/>
        <end position="328"/>
    </location>
</feature>